<sequence length="115" mass="13302">MLNEKHKSYPGDASIHENHHVQVTVVFCLLKQHRNSRDKEFQGGGPKLHVQFKGICGHEKLHQVAREGRRSVCLRLFWAQSNIMCKSPTIHPIYWVLWYLLDDANKSVGVGWQNS</sequence>
<gene>
    <name evidence="1" type="ORF">J5N97_019243</name>
</gene>
<organism evidence="1 2">
    <name type="scientific">Dioscorea zingiberensis</name>
    <dbReference type="NCBI Taxonomy" id="325984"/>
    <lineage>
        <taxon>Eukaryota</taxon>
        <taxon>Viridiplantae</taxon>
        <taxon>Streptophyta</taxon>
        <taxon>Embryophyta</taxon>
        <taxon>Tracheophyta</taxon>
        <taxon>Spermatophyta</taxon>
        <taxon>Magnoliopsida</taxon>
        <taxon>Liliopsida</taxon>
        <taxon>Dioscoreales</taxon>
        <taxon>Dioscoreaceae</taxon>
        <taxon>Dioscorea</taxon>
    </lineage>
</organism>
<dbReference type="AlphaFoldDB" id="A0A9D5HCA8"/>
<evidence type="ECO:0000313" key="1">
    <source>
        <dbReference type="EMBL" id="KAJ0971284.1"/>
    </source>
</evidence>
<dbReference type="EMBL" id="JAGGNH010000005">
    <property type="protein sequence ID" value="KAJ0971284.1"/>
    <property type="molecule type" value="Genomic_DNA"/>
</dbReference>
<comment type="caution">
    <text evidence="1">The sequence shown here is derived from an EMBL/GenBank/DDBJ whole genome shotgun (WGS) entry which is preliminary data.</text>
</comment>
<reference evidence="1" key="2">
    <citation type="journal article" date="2022" name="Hortic Res">
        <title>The genome of Dioscorea zingiberensis sheds light on the biosynthesis, origin and evolution of the medicinally important diosgenin saponins.</title>
        <authorList>
            <person name="Li Y."/>
            <person name="Tan C."/>
            <person name="Li Z."/>
            <person name="Guo J."/>
            <person name="Li S."/>
            <person name="Chen X."/>
            <person name="Wang C."/>
            <person name="Dai X."/>
            <person name="Yang H."/>
            <person name="Song W."/>
            <person name="Hou L."/>
            <person name="Xu J."/>
            <person name="Tong Z."/>
            <person name="Xu A."/>
            <person name="Yuan X."/>
            <person name="Wang W."/>
            <person name="Yang Q."/>
            <person name="Chen L."/>
            <person name="Sun Z."/>
            <person name="Wang K."/>
            <person name="Pan B."/>
            <person name="Chen J."/>
            <person name="Bao Y."/>
            <person name="Liu F."/>
            <person name="Qi X."/>
            <person name="Gang D.R."/>
            <person name="Wen J."/>
            <person name="Li J."/>
        </authorList>
    </citation>
    <scope>NUCLEOTIDE SEQUENCE</scope>
    <source>
        <strain evidence="1">Dzin_1.0</strain>
    </source>
</reference>
<accession>A0A9D5HCA8</accession>
<keyword evidence="2" id="KW-1185">Reference proteome</keyword>
<reference evidence="1" key="1">
    <citation type="submission" date="2021-03" db="EMBL/GenBank/DDBJ databases">
        <authorList>
            <person name="Li Z."/>
            <person name="Yang C."/>
        </authorList>
    </citation>
    <scope>NUCLEOTIDE SEQUENCE</scope>
    <source>
        <strain evidence="1">Dzin_1.0</strain>
        <tissue evidence="1">Leaf</tissue>
    </source>
</reference>
<proteinExistence type="predicted"/>
<name>A0A9D5HCA8_9LILI</name>
<evidence type="ECO:0000313" key="2">
    <source>
        <dbReference type="Proteomes" id="UP001085076"/>
    </source>
</evidence>
<dbReference type="Proteomes" id="UP001085076">
    <property type="component" value="Miscellaneous, Linkage group lg05"/>
</dbReference>
<protein>
    <submittedName>
        <fullName evidence="1">Uncharacterized protein</fullName>
    </submittedName>
</protein>